<dbReference type="Proteomes" id="UP000182126">
    <property type="component" value="Chromosome I"/>
</dbReference>
<evidence type="ECO:0000313" key="2">
    <source>
        <dbReference type="EMBL" id="SDR74279.1"/>
    </source>
</evidence>
<keyword evidence="2" id="KW-0489">Methyltransferase</keyword>
<evidence type="ECO:0000259" key="1">
    <source>
        <dbReference type="Pfam" id="PF08241"/>
    </source>
</evidence>
<dbReference type="InterPro" id="IPR013216">
    <property type="entry name" value="Methyltransf_11"/>
</dbReference>
<evidence type="ECO:0000313" key="3">
    <source>
        <dbReference type="Proteomes" id="UP000182126"/>
    </source>
</evidence>
<dbReference type="AlphaFoldDB" id="A0A1H1LK81"/>
<dbReference type="GO" id="GO:0032259">
    <property type="term" value="P:methylation"/>
    <property type="evidence" value="ECO:0007669"/>
    <property type="project" value="UniProtKB-KW"/>
</dbReference>
<sequence>MKAWGGVGEAYAASYAALCAGTFDVLAAALGPAEGRSLLDVGAGEGGLAVRFAGLGWDVTACEPEPTMRAVARRRHPTLRIIDGGLPTLPFADRAVDAVVANFVLNHVSSPRTAARELRRIVRGQVAATTWTRSPSWFWAEVVERAGLRPSAGERLPAEEDFDRTADGFAAMLVDAGLPEVSVGEHTWTWHADPDALWVSVEGGVAGAGAQYAGLSSAERSRFRAGFEETVAAHRVGAVLPLEHRAAVAVSRRG</sequence>
<organism evidence="2 3">
    <name type="scientific">Microbacterium paraoxydans</name>
    <dbReference type="NCBI Taxonomy" id="199592"/>
    <lineage>
        <taxon>Bacteria</taxon>
        <taxon>Bacillati</taxon>
        <taxon>Actinomycetota</taxon>
        <taxon>Actinomycetes</taxon>
        <taxon>Micrococcales</taxon>
        <taxon>Microbacteriaceae</taxon>
        <taxon>Microbacterium</taxon>
    </lineage>
</organism>
<dbReference type="PANTHER" id="PTHR43591">
    <property type="entry name" value="METHYLTRANSFERASE"/>
    <property type="match status" value="1"/>
</dbReference>
<dbReference type="GeneID" id="36300646"/>
<protein>
    <submittedName>
        <fullName evidence="2">Methyltransferase domain-containing protein</fullName>
    </submittedName>
</protein>
<accession>A0A1H1LK81</accession>
<dbReference type="Pfam" id="PF08241">
    <property type="entry name" value="Methyltransf_11"/>
    <property type="match status" value="1"/>
</dbReference>
<gene>
    <name evidence="2" type="ORF">SAMN04489809_0153</name>
</gene>
<dbReference type="PANTHER" id="PTHR43591:SF24">
    <property type="entry name" value="2-METHOXY-6-POLYPRENYL-1,4-BENZOQUINOL METHYLASE, MITOCHONDRIAL"/>
    <property type="match status" value="1"/>
</dbReference>
<dbReference type="Gene3D" id="3.40.50.150">
    <property type="entry name" value="Vaccinia Virus protein VP39"/>
    <property type="match status" value="1"/>
</dbReference>
<name>A0A1H1LK81_9MICO</name>
<dbReference type="GO" id="GO:0008757">
    <property type="term" value="F:S-adenosylmethionine-dependent methyltransferase activity"/>
    <property type="evidence" value="ECO:0007669"/>
    <property type="project" value="InterPro"/>
</dbReference>
<reference evidence="2 3" key="1">
    <citation type="submission" date="2016-10" db="EMBL/GenBank/DDBJ databases">
        <authorList>
            <person name="de Groot N.N."/>
        </authorList>
    </citation>
    <scope>NUCLEOTIDE SEQUENCE [LARGE SCALE GENOMIC DNA]</scope>
    <source>
        <strain evidence="2 3">DSM 15019</strain>
    </source>
</reference>
<dbReference type="RefSeq" id="WP_083370844.1">
    <property type="nucleotide sequence ID" value="NZ_LT629770.1"/>
</dbReference>
<dbReference type="EMBL" id="LT629770">
    <property type="protein sequence ID" value="SDR74279.1"/>
    <property type="molecule type" value="Genomic_DNA"/>
</dbReference>
<dbReference type="InterPro" id="IPR029063">
    <property type="entry name" value="SAM-dependent_MTases_sf"/>
</dbReference>
<feature type="domain" description="Methyltransferase type 11" evidence="1">
    <location>
        <begin position="39"/>
        <end position="123"/>
    </location>
</feature>
<dbReference type="eggNOG" id="COG2226">
    <property type="taxonomic scope" value="Bacteria"/>
</dbReference>
<proteinExistence type="predicted"/>
<dbReference type="CDD" id="cd02440">
    <property type="entry name" value="AdoMet_MTases"/>
    <property type="match status" value="1"/>
</dbReference>
<keyword evidence="2" id="KW-0808">Transferase</keyword>
<dbReference type="SUPFAM" id="SSF53335">
    <property type="entry name" value="S-adenosyl-L-methionine-dependent methyltransferases"/>
    <property type="match status" value="1"/>
</dbReference>